<dbReference type="Gene3D" id="3.40.50.10420">
    <property type="entry name" value="NagB/RpiA/CoA transferase-like"/>
    <property type="match status" value="1"/>
</dbReference>
<evidence type="ECO:0000313" key="3">
    <source>
        <dbReference type="EMBL" id="RDD63279.1"/>
    </source>
</evidence>
<dbReference type="PANTHER" id="PTHR43682:SF1">
    <property type="entry name" value="LACTATE UTILIZATION PROTEIN C"/>
    <property type="match status" value="1"/>
</dbReference>
<dbReference type="Proteomes" id="UP000253941">
    <property type="component" value="Unassembled WGS sequence"/>
</dbReference>
<feature type="region of interest" description="Disordered" evidence="1">
    <location>
        <begin position="1"/>
        <end position="21"/>
    </location>
</feature>
<dbReference type="PANTHER" id="PTHR43682">
    <property type="entry name" value="LACTATE UTILIZATION PROTEIN C"/>
    <property type="match status" value="1"/>
</dbReference>
<comment type="caution">
    <text evidence="3">The sequence shown here is derived from an EMBL/GenBank/DDBJ whole genome shotgun (WGS) entry which is preliminary data.</text>
</comment>
<sequence>MSEGRQRILGGIRRSLHRGPLGEEQRAALDAHLRNHPRGPVPARGQLDASGRVDLFQQMAEEVHATVRRLPDWSGVPAAVAEYLREHNHPTEVRLAPHPDLTSLDWQDGGSLLNVSQGAGDPDIAVGVSRAFAGVAETGTLILRSGSDSPTTLNFLPATHIVAVRADEICGPFEDAWDRLRERLGDGSFPRTVNMITGPSRTADIEQTLQLGAHGPMDLHVLVIGDAGG</sequence>
<accession>A0A369TD89</accession>
<dbReference type="Pfam" id="PF02589">
    <property type="entry name" value="LUD_dom"/>
    <property type="match status" value="1"/>
</dbReference>
<dbReference type="InterPro" id="IPR037171">
    <property type="entry name" value="NagB/RpiA_transferase-like"/>
</dbReference>
<dbReference type="SUPFAM" id="SSF100950">
    <property type="entry name" value="NagB/RpiA/CoA transferase-like"/>
    <property type="match status" value="1"/>
</dbReference>
<organism evidence="3 4">
    <name type="scientific">Ferruginivarius sediminum</name>
    <dbReference type="NCBI Taxonomy" id="2661937"/>
    <lineage>
        <taxon>Bacteria</taxon>
        <taxon>Pseudomonadati</taxon>
        <taxon>Pseudomonadota</taxon>
        <taxon>Alphaproteobacteria</taxon>
        <taxon>Rhodospirillales</taxon>
        <taxon>Rhodospirillaceae</taxon>
        <taxon>Ferruginivarius</taxon>
    </lineage>
</organism>
<reference evidence="3 4" key="1">
    <citation type="submission" date="2018-07" db="EMBL/GenBank/DDBJ databases">
        <title>Venubactetium sediminum gen. nov., sp. nov., isolated from a marine solar saltern.</title>
        <authorList>
            <person name="Wang S."/>
        </authorList>
    </citation>
    <scope>NUCLEOTIDE SEQUENCE [LARGE SCALE GENOMIC DNA]</scope>
    <source>
        <strain evidence="3 4">WD2A32</strain>
    </source>
</reference>
<keyword evidence="4" id="KW-1185">Reference proteome</keyword>
<feature type="domain" description="LUD" evidence="2">
    <location>
        <begin position="124"/>
        <end position="224"/>
    </location>
</feature>
<evidence type="ECO:0000313" key="4">
    <source>
        <dbReference type="Proteomes" id="UP000253941"/>
    </source>
</evidence>
<proteinExistence type="predicted"/>
<evidence type="ECO:0000259" key="2">
    <source>
        <dbReference type="Pfam" id="PF02589"/>
    </source>
</evidence>
<dbReference type="InterPro" id="IPR024185">
    <property type="entry name" value="FTHF_cligase-like_sf"/>
</dbReference>
<dbReference type="RefSeq" id="WP_114580535.1">
    <property type="nucleotide sequence ID" value="NZ_QPMH01000002.1"/>
</dbReference>
<dbReference type="AlphaFoldDB" id="A0A369TD89"/>
<dbReference type="EMBL" id="QPMH01000002">
    <property type="protein sequence ID" value="RDD63279.1"/>
    <property type="molecule type" value="Genomic_DNA"/>
</dbReference>
<evidence type="ECO:0000256" key="1">
    <source>
        <dbReference type="SAM" id="MobiDB-lite"/>
    </source>
</evidence>
<name>A0A369TD89_9PROT</name>
<dbReference type="InterPro" id="IPR003741">
    <property type="entry name" value="LUD_dom"/>
</dbReference>
<protein>
    <submittedName>
        <fullName evidence="3">Lactate utilization protein</fullName>
    </submittedName>
</protein>
<gene>
    <name evidence="3" type="ORF">DRB17_02165</name>
</gene>